<dbReference type="GO" id="GO:0017056">
    <property type="term" value="F:structural constituent of nuclear pore"/>
    <property type="evidence" value="ECO:0007669"/>
    <property type="project" value="TreeGrafter"/>
</dbReference>
<proteinExistence type="inferred from homology"/>
<reference evidence="10 11" key="1">
    <citation type="journal article" date="2024" name="BMC Genomics">
        <title>De novo assembly and annotation of Popillia japonica's genome with initial clues to its potential as an invasive pest.</title>
        <authorList>
            <person name="Cucini C."/>
            <person name="Boschi S."/>
            <person name="Funari R."/>
            <person name="Cardaioli E."/>
            <person name="Iannotti N."/>
            <person name="Marturano G."/>
            <person name="Paoli F."/>
            <person name="Bruttini M."/>
            <person name="Carapelli A."/>
            <person name="Frati F."/>
            <person name="Nardi F."/>
        </authorList>
    </citation>
    <scope>NUCLEOTIDE SEQUENCE [LARGE SCALE GENOMIC DNA]</scope>
    <source>
        <strain evidence="10">DMR45628</strain>
    </source>
</reference>
<keyword evidence="4 9" id="KW-0509">mRNA transport</keyword>
<evidence type="ECO:0000256" key="9">
    <source>
        <dbReference type="RuleBase" id="RU365073"/>
    </source>
</evidence>
<dbReference type="Pfam" id="PF07575">
    <property type="entry name" value="Nucleopor_Nup85"/>
    <property type="match status" value="1"/>
</dbReference>
<evidence type="ECO:0000256" key="8">
    <source>
        <dbReference type="ARBA" id="ARBA00023242"/>
    </source>
</evidence>
<evidence type="ECO:0000256" key="6">
    <source>
        <dbReference type="ARBA" id="ARBA00023010"/>
    </source>
</evidence>
<evidence type="ECO:0000256" key="1">
    <source>
        <dbReference type="ARBA" id="ARBA00004567"/>
    </source>
</evidence>
<comment type="similarity">
    <text evidence="2 9">Belongs to the nucleoporin Nup85 family.</text>
</comment>
<keyword evidence="6 9" id="KW-0811">Translocation</keyword>
<dbReference type="EMBL" id="JASPKY010000123">
    <property type="protein sequence ID" value="KAK9732000.1"/>
    <property type="molecule type" value="Genomic_DNA"/>
</dbReference>
<dbReference type="InterPro" id="IPR011502">
    <property type="entry name" value="Nucleoporin_Nup85"/>
</dbReference>
<dbReference type="PANTHER" id="PTHR13373">
    <property type="entry name" value="FROUNT PROTEIN-RELATED"/>
    <property type="match status" value="1"/>
</dbReference>
<dbReference type="AlphaFoldDB" id="A0AAW1LF80"/>
<gene>
    <name evidence="10" type="ORF">QE152_g13134</name>
</gene>
<dbReference type="GO" id="GO:0006406">
    <property type="term" value="P:mRNA export from nucleus"/>
    <property type="evidence" value="ECO:0007669"/>
    <property type="project" value="TreeGrafter"/>
</dbReference>
<evidence type="ECO:0000313" key="11">
    <source>
        <dbReference type="Proteomes" id="UP001458880"/>
    </source>
</evidence>
<evidence type="ECO:0000256" key="2">
    <source>
        <dbReference type="ARBA" id="ARBA00005573"/>
    </source>
</evidence>
<comment type="subcellular location">
    <subcellularLocation>
        <location evidence="1 9">Nucleus</location>
        <location evidence="1 9">Nuclear pore complex</location>
    </subcellularLocation>
</comment>
<comment type="subunit">
    <text evidence="9">Component of the nuclear pore complex (NPC).</text>
</comment>
<dbReference type="Proteomes" id="UP001458880">
    <property type="component" value="Unassembled WGS sequence"/>
</dbReference>
<keyword evidence="7 9" id="KW-0906">Nuclear pore complex</keyword>
<keyword evidence="9" id="KW-0472">Membrane</keyword>
<comment type="function">
    <text evidence="9">Functions as a component of the nuclear pore complex (NPC).</text>
</comment>
<evidence type="ECO:0000313" key="10">
    <source>
        <dbReference type="EMBL" id="KAK9732000.1"/>
    </source>
</evidence>
<dbReference type="GO" id="GO:0045893">
    <property type="term" value="P:positive regulation of DNA-templated transcription"/>
    <property type="evidence" value="ECO:0007669"/>
    <property type="project" value="TreeGrafter"/>
</dbReference>
<keyword evidence="11" id="KW-1185">Reference proteome</keyword>
<keyword evidence="8 9" id="KW-0539">Nucleus</keyword>
<evidence type="ECO:0000256" key="4">
    <source>
        <dbReference type="ARBA" id="ARBA00022816"/>
    </source>
</evidence>
<evidence type="ECO:0000256" key="5">
    <source>
        <dbReference type="ARBA" id="ARBA00022927"/>
    </source>
</evidence>
<organism evidence="10 11">
    <name type="scientific">Popillia japonica</name>
    <name type="common">Japanese beetle</name>
    <dbReference type="NCBI Taxonomy" id="7064"/>
    <lineage>
        <taxon>Eukaryota</taxon>
        <taxon>Metazoa</taxon>
        <taxon>Ecdysozoa</taxon>
        <taxon>Arthropoda</taxon>
        <taxon>Hexapoda</taxon>
        <taxon>Insecta</taxon>
        <taxon>Pterygota</taxon>
        <taxon>Neoptera</taxon>
        <taxon>Endopterygota</taxon>
        <taxon>Coleoptera</taxon>
        <taxon>Polyphaga</taxon>
        <taxon>Scarabaeiformia</taxon>
        <taxon>Scarabaeidae</taxon>
        <taxon>Rutelinae</taxon>
        <taxon>Popillia</taxon>
    </lineage>
</organism>
<comment type="caution">
    <text evidence="10">The sequence shown here is derived from an EMBL/GenBank/DDBJ whole genome shotgun (WGS) entry which is preliminary data.</text>
</comment>
<dbReference type="GO" id="GO:0006606">
    <property type="term" value="P:protein import into nucleus"/>
    <property type="evidence" value="ECO:0007669"/>
    <property type="project" value="TreeGrafter"/>
</dbReference>
<evidence type="ECO:0000256" key="7">
    <source>
        <dbReference type="ARBA" id="ARBA00023132"/>
    </source>
</evidence>
<name>A0AAW1LF80_POPJA</name>
<keyword evidence="5 9" id="KW-0653">Protein transport</keyword>
<dbReference type="GO" id="GO:0031965">
    <property type="term" value="C:nuclear membrane"/>
    <property type="evidence" value="ECO:0007669"/>
    <property type="project" value="UniProtKB-UniRule"/>
</dbReference>
<accession>A0AAW1LF80</accession>
<keyword evidence="3 9" id="KW-0813">Transport</keyword>
<dbReference type="GO" id="GO:0031080">
    <property type="term" value="C:nuclear pore outer ring"/>
    <property type="evidence" value="ECO:0007669"/>
    <property type="project" value="TreeGrafter"/>
</dbReference>
<dbReference type="PANTHER" id="PTHR13373:SF21">
    <property type="entry name" value="NUCLEAR PORE COMPLEX PROTEIN NUP85"/>
    <property type="match status" value="1"/>
</dbReference>
<sequence>MEELPPTYVILNDLCRRAGISAVCRPVNEFGVFACQSKKCYHGDKKSSFAPADASVFNVRQDVILFQPILRKLVNEANGTFLSVQAFVSSNEPDKAELLQLSLQYRSIIRACLENLQDEIMRTKGAEREELQNFVTVFYSVECIWHLCEILFIDSPAGNIVLPHLLEWIRFHFPKYERKAANLLSGELISLESHPDYWETVIGSLLQGRIEVVRALLRLHSSSSTDAFKLADQSLKALPLYSIYAGVSITEFNLRWKHWLIDTQAKIDAKMFVTERNVDLIMRLVVGEETAWSEVQHQCEAWYELLAAWLLYTEPAIKSFELGQFAKRCISRMGVRDHMKHLDRVLLAAMEMDILQVIKEIQHLTENGWFVTHLTDLLYHAGRLDTLDEEQPGDLLAGRLRESFLLDYGTLLMGHNSLWQVGLTYLDNCPTDGLNTIELLLPRIQLKSWQVGLTYLDNCPTDGLNTIELLLPRIQLKSEARIQKIIREAEAGKRDLLQVVQSICKVQGVISLKRGRLGNALTWALKSQDPNFTSFLADKYLREYSAKGELINTDLLDNLGSCMLASDKLIFLGKYCEFHKIYQSGDYKEAAALLVSLISSRITPSYFWVTLLTDAIPLLECDKMVLSSSDTFTLLHFLEEKSTLPELSDKIDLIRLALARNLGRALTYEAQIVQ</sequence>
<protein>
    <recommendedName>
        <fullName evidence="9">Nuclear pore complex protein Nup85</fullName>
    </recommendedName>
</protein>
<evidence type="ECO:0000256" key="3">
    <source>
        <dbReference type="ARBA" id="ARBA00022448"/>
    </source>
</evidence>